<evidence type="ECO:0000256" key="3">
    <source>
        <dbReference type="ARBA" id="ARBA00022448"/>
    </source>
</evidence>
<dbReference type="Proteomes" id="UP000661918">
    <property type="component" value="Unassembled WGS sequence"/>
</dbReference>
<sequence>MQSLFIVICAAVILGTAVADAPATTPRDAEVRAFLARPVGSIPVEQHTGQVREFTLEVQRVHREIAPGVTVEQWAYGFPGQPARVPGPELRVQQGDLVRVTLHNTLDQPHTIHFHGITSVAQRMDGLDEVLPGQSYTYEFVADQAGTFAYHCHFQTNLHLDMGMYGALIVEPRGGTPELWKSEHTLILDEWDSHQDPENTVHRPAANYFLVNGVSAPLIPDLPLPPGDVGLIRMINLGYEVHSMHLHGVSFLVVAKDGHDLPQPYEADTLLIGPGERYDLLVKGRDGRFVFHDHIGPHATNDGAYPGGIHFMVQGGPPLDQHGQPDPQEAQRGAGMHGMNLPPEVGHLPLLTDADHPTVRAAGFHFTPPDLRVKLGTTVAWRNADLVAHGLVMRAPDGTEVSRGLGRGGVTTFTFDQPGTYTYHCGPHPFMTGTVTVEKPAGDAGPEPAPSPHPPGTHEDTTRPATPDPHLRHDRAFPNDPTPGEA</sequence>
<feature type="domain" description="Plastocyanin-like" evidence="13">
    <location>
        <begin position="84"/>
        <end position="173"/>
    </location>
</feature>
<dbReference type="Pfam" id="PF07732">
    <property type="entry name" value="Cu-oxidase_3"/>
    <property type="match status" value="1"/>
</dbReference>
<dbReference type="Pfam" id="PF00127">
    <property type="entry name" value="Copper-bind"/>
    <property type="match status" value="1"/>
</dbReference>
<keyword evidence="3" id="KW-0813">Transport</keyword>
<evidence type="ECO:0000256" key="8">
    <source>
        <dbReference type="ARBA" id="ARBA00023008"/>
    </source>
</evidence>
<evidence type="ECO:0000256" key="10">
    <source>
        <dbReference type="SAM" id="SignalP"/>
    </source>
</evidence>
<name>A0ABQ2GYB5_9DEIO</name>
<evidence type="ECO:0000313" key="15">
    <source>
        <dbReference type="Proteomes" id="UP000661918"/>
    </source>
</evidence>
<dbReference type="InterPro" id="IPR011707">
    <property type="entry name" value="Cu-oxidase-like_N"/>
</dbReference>
<comment type="cofactor">
    <cofactor evidence="1">
        <name>Cu cation</name>
        <dbReference type="ChEBI" id="CHEBI:23378"/>
    </cofactor>
</comment>
<gene>
    <name evidence="14" type="ORF">GCM10010841_29990</name>
</gene>
<dbReference type="Gene3D" id="2.60.40.420">
    <property type="entry name" value="Cupredoxins - blue copper proteins"/>
    <property type="match status" value="3"/>
</dbReference>
<keyword evidence="6" id="KW-0249">Electron transport</keyword>
<evidence type="ECO:0008006" key="16">
    <source>
        <dbReference type="Google" id="ProtNLM"/>
    </source>
</evidence>
<comment type="caution">
    <text evidence="14">The sequence shown here is derived from an EMBL/GenBank/DDBJ whole genome shotgun (WGS) entry which is preliminary data.</text>
</comment>
<keyword evidence="5" id="KW-0574">Periplasm</keyword>
<comment type="subcellular location">
    <subcellularLocation>
        <location evidence="2">Periplasm</location>
    </subcellularLocation>
</comment>
<evidence type="ECO:0000313" key="14">
    <source>
        <dbReference type="EMBL" id="GGM19946.1"/>
    </source>
</evidence>
<dbReference type="PANTHER" id="PTHR11709">
    <property type="entry name" value="MULTI-COPPER OXIDASE"/>
    <property type="match status" value="1"/>
</dbReference>
<feature type="chain" id="PRO_5046023682" description="Copper oxidase" evidence="10">
    <location>
        <begin position="20"/>
        <end position="486"/>
    </location>
</feature>
<evidence type="ECO:0000259" key="13">
    <source>
        <dbReference type="Pfam" id="PF07732"/>
    </source>
</evidence>
<keyword evidence="7" id="KW-0560">Oxidoreductase</keyword>
<feature type="signal peptide" evidence="10">
    <location>
        <begin position="1"/>
        <end position="19"/>
    </location>
</feature>
<feature type="domain" description="Plastocyanin-like" evidence="12">
    <location>
        <begin position="219"/>
        <end position="301"/>
    </location>
</feature>
<feature type="region of interest" description="Disordered" evidence="9">
    <location>
        <begin position="317"/>
        <end position="340"/>
    </location>
</feature>
<dbReference type="CDD" id="cd04202">
    <property type="entry name" value="CuRO_D2_2dMcoN_like"/>
    <property type="match status" value="1"/>
</dbReference>
<dbReference type="InterPro" id="IPR028871">
    <property type="entry name" value="BlueCu_1_BS"/>
</dbReference>
<keyword evidence="10" id="KW-0732">Signal</keyword>
<dbReference type="InterPro" id="IPR002386">
    <property type="entry name" value="Amicyanin/Pseudoazurin"/>
</dbReference>
<evidence type="ECO:0000259" key="12">
    <source>
        <dbReference type="Pfam" id="PF07731"/>
    </source>
</evidence>
<dbReference type="InterPro" id="IPR000923">
    <property type="entry name" value="BlueCu_1"/>
</dbReference>
<dbReference type="EMBL" id="BMOM01000039">
    <property type="protein sequence ID" value="GGM19946.1"/>
    <property type="molecule type" value="Genomic_DNA"/>
</dbReference>
<keyword evidence="15" id="KW-1185">Reference proteome</keyword>
<evidence type="ECO:0000256" key="7">
    <source>
        <dbReference type="ARBA" id="ARBA00023002"/>
    </source>
</evidence>
<dbReference type="InterPro" id="IPR045087">
    <property type="entry name" value="Cu-oxidase_fam"/>
</dbReference>
<dbReference type="PROSITE" id="PS00196">
    <property type="entry name" value="COPPER_BLUE"/>
    <property type="match status" value="1"/>
</dbReference>
<evidence type="ECO:0000256" key="5">
    <source>
        <dbReference type="ARBA" id="ARBA00022764"/>
    </source>
</evidence>
<accession>A0ABQ2GYB5</accession>
<dbReference type="PANTHER" id="PTHR11709:SF394">
    <property type="entry name" value="FI03373P-RELATED"/>
    <property type="match status" value="1"/>
</dbReference>
<evidence type="ECO:0000256" key="1">
    <source>
        <dbReference type="ARBA" id="ARBA00001935"/>
    </source>
</evidence>
<dbReference type="Pfam" id="PF07731">
    <property type="entry name" value="Cu-oxidase_2"/>
    <property type="match status" value="1"/>
</dbReference>
<feature type="region of interest" description="Disordered" evidence="9">
    <location>
        <begin position="434"/>
        <end position="486"/>
    </location>
</feature>
<dbReference type="RefSeq" id="WP_229753142.1">
    <property type="nucleotide sequence ID" value="NZ_BMOM01000039.1"/>
</dbReference>
<evidence type="ECO:0000256" key="2">
    <source>
        <dbReference type="ARBA" id="ARBA00004418"/>
    </source>
</evidence>
<dbReference type="InterPro" id="IPR008972">
    <property type="entry name" value="Cupredoxin"/>
</dbReference>
<dbReference type="PRINTS" id="PR00155">
    <property type="entry name" value="AMICYANIN"/>
</dbReference>
<keyword evidence="4" id="KW-0479">Metal-binding</keyword>
<keyword evidence="8" id="KW-0186">Copper</keyword>
<organism evidence="14 15">
    <name type="scientific">Deinococcus aerophilus</name>
    <dbReference type="NCBI Taxonomy" id="522488"/>
    <lineage>
        <taxon>Bacteria</taxon>
        <taxon>Thermotogati</taxon>
        <taxon>Deinococcota</taxon>
        <taxon>Deinococci</taxon>
        <taxon>Deinococcales</taxon>
        <taxon>Deinococcaceae</taxon>
        <taxon>Deinococcus</taxon>
    </lineage>
</organism>
<dbReference type="SUPFAM" id="SSF49503">
    <property type="entry name" value="Cupredoxins"/>
    <property type="match status" value="3"/>
</dbReference>
<protein>
    <recommendedName>
        <fullName evidence="16">Copper oxidase</fullName>
    </recommendedName>
</protein>
<evidence type="ECO:0000256" key="6">
    <source>
        <dbReference type="ARBA" id="ARBA00022982"/>
    </source>
</evidence>
<evidence type="ECO:0000256" key="9">
    <source>
        <dbReference type="SAM" id="MobiDB-lite"/>
    </source>
</evidence>
<dbReference type="InterPro" id="IPR011706">
    <property type="entry name" value="Cu-oxidase_C"/>
</dbReference>
<feature type="domain" description="Blue (type 1) copper" evidence="11">
    <location>
        <begin position="360"/>
        <end position="438"/>
    </location>
</feature>
<evidence type="ECO:0000259" key="11">
    <source>
        <dbReference type="Pfam" id="PF00127"/>
    </source>
</evidence>
<reference evidence="15" key="1">
    <citation type="journal article" date="2019" name="Int. J. Syst. Evol. Microbiol.">
        <title>The Global Catalogue of Microorganisms (GCM) 10K type strain sequencing project: providing services to taxonomists for standard genome sequencing and annotation.</title>
        <authorList>
            <consortium name="The Broad Institute Genomics Platform"/>
            <consortium name="The Broad Institute Genome Sequencing Center for Infectious Disease"/>
            <person name="Wu L."/>
            <person name="Ma J."/>
        </authorList>
    </citation>
    <scope>NUCLEOTIDE SEQUENCE [LARGE SCALE GENOMIC DNA]</scope>
    <source>
        <strain evidence="15">JCM 15443</strain>
    </source>
</reference>
<proteinExistence type="predicted"/>
<evidence type="ECO:0000256" key="4">
    <source>
        <dbReference type="ARBA" id="ARBA00022723"/>
    </source>
</evidence>
<dbReference type="CDD" id="cd11024">
    <property type="entry name" value="CuRO_1_2DMCO_NIR_like"/>
    <property type="match status" value="1"/>
</dbReference>